<organism evidence="2 3">
    <name type="scientific">Actinoplanes aureus</name>
    <dbReference type="NCBI Taxonomy" id="2792083"/>
    <lineage>
        <taxon>Bacteria</taxon>
        <taxon>Bacillati</taxon>
        <taxon>Actinomycetota</taxon>
        <taxon>Actinomycetes</taxon>
        <taxon>Micromonosporales</taxon>
        <taxon>Micromonosporaceae</taxon>
        <taxon>Actinoplanes</taxon>
    </lineage>
</organism>
<feature type="transmembrane region" description="Helical" evidence="1">
    <location>
        <begin position="79"/>
        <end position="97"/>
    </location>
</feature>
<accession>A0A931CKI4</accession>
<keyword evidence="1" id="KW-0812">Transmembrane</keyword>
<dbReference type="RefSeq" id="WP_196419692.1">
    <property type="nucleotide sequence ID" value="NZ_JADQTO010000032.1"/>
</dbReference>
<evidence type="ECO:0000313" key="2">
    <source>
        <dbReference type="EMBL" id="MBG0567918.1"/>
    </source>
</evidence>
<evidence type="ECO:0000313" key="3">
    <source>
        <dbReference type="Proteomes" id="UP000598146"/>
    </source>
</evidence>
<sequence length="98" mass="11054">MSKNTVKAALTRKRRARARRNRFWAVAAVLVRFVLGRPLDGRVHSNCTFWSAGNRRVGRPAYLVTWRWWALAPGWQRCGVRLTAVAVVLLAAVGVVAR</sequence>
<protein>
    <submittedName>
        <fullName evidence="2">Uncharacterized protein</fullName>
    </submittedName>
</protein>
<name>A0A931CKI4_9ACTN</name>
<dbReference type="Proteomes" id="UP000598146">
    <property type="component" value="Unassembled WGS sequence"/>
</dbReference>
<dbReference type="EMBL" id="JADQTO010000032">
    <property type="protein sequence ID" value="MBG0567918.1"/>
    <property type="molecule type" value="Genomic_DNA"/>
</dbReference>
<comment type="caution">
    <text evidence="2">The sequence shown here is derived from an EMBL/GenBank/DDBJ whole genome shotgun (WGS) entry which is preliminary data.</text>
</comment>
<keyword evidence="1" id="KW-1133">Transmembrane helix</keyword>
<gene>
    <name evidence="2" type="ORF">I4J89_41410</name>
</gene>
<keyword evidence="1" id="KW-0472">Membrane</keyword>
<dbReference type="AlphaFoldDB" id="A0A931CKI4"/>
<keyword evidence="3" id="KW-1185">Reference proteome</keyword>
<proteinExistence type="predicted"/>
<reference evidence="2" key="1">
    <citation type="submission" date="2020-11" db="EMBL/GenBank/DDBJ databases">
        <title>Isolation and identification of active actinomycetes.</title>
        <authorList>
            <person name="Sun X."/>
        </authorList>
    </citation>
    <scope>NUCLEOTIDE SEQUENCE</scope>
    <source>
        <strain evidence="2">NEAU-A11</strain>
    </source>
</reference>
<evidence type="ECO:0000256" key="1">
    <source>
        <dbReference type="SAM" id="Phobius"/>
    </source>
</evidence>